<dbReference type="Pfam" id="PF00132">
    <property type="entry name" value="Hexapep"/>
    <property type="match status" value="1"/>
</dbReference>
<evidence type="ECO:0000256" key="11">
    <source>
        <dbReference type="ARBA" id="ARBA00023315"/>
    </source>
</evidence>
<protein>
    <recommendedName>
        <fullName evidence="5 13">Serine acetyltransferase</fullName>
        <ecNumber evidence="4 13">2.3.1.30</ecNumber>
    </recommendedName>
</protein>
<dbReference type="InterPro" id="IPR042122">
    <property type="entry name" value="Ser_AcTrfase_N_sf"/>
</dbReference>
<evidence type="ECO:0000256" key="1">
    <source>
        <dbReference type="ARBA" id="ARBA00004496"/>
    </source>
</evidence>
<evidence type="ECO:0000256" key="12">
    <source>
        <dbReference type="ARBA" id="ARBA00049486"/>
    </source>
</evidence>
<dbReference type="EMBL" id="LKHP01000001">
    <property type="protein sequence ID" value="KRQ87998.1"/>
    <property type="molecule type" value="Genomic_DNA"/>
</dbReference>
<dbReference type="RefSeq" id="WP_057976114.1">
    <property type="nucleotide sequence ID" value="NZ_LKHP01000001.1"/>
</dbReference>
<accession>A0A0R3K352</accession>
<dbReference type="PANTHER" id="PTHR42811">
    <property type="entry name" value="SERINE ACETYLTRANSFERASE"/>
    <property type="match status" value="1"/>
</dbReference>
<comment type="subcellular location">
    <subcellularLocation>
        <location evidence="1">Cytoplasm</location>
    </subcellularLocation>
</comment>
<dbReference type="InterPro" id="IPR053376">
    <property type="entry name" value="Serine_acetyltransferase"/>
</dbReference>
<dbReference type="NCBIfam" id="TIGR01172">
    <property type="entry name" value="cysE"/>
    <property type="match status" value="1"/>
</dbReference>
<dbReference type="InterPro" id="IPR018357">
    <property type="entry name" value="Hexapep_transf_CS"/>
</dbReference>
<dbReference type="GO" id="GO:0005737">
    <property type="term" value="C:cytoplasm"/>
    <property type="evidence" value="ECO:0007669"/>
    <property type="project" value="UniProtKB-SubCell"/>
</dbReference>
<evidence type="ECO:0000256" key="2">
    <source>
        <dbReference type="ARBA" id="ARBA00004876"/>
    </source>
</evidence>
<gene>
    <name evidence="14" type="primary">cysE</name>
    <name evidence="14" type="ORF">ABG79_00163</name>
</gene>
<dbReference type="PROSITE" id="PS00101">
    <property type="entry name" value="HEXAPEP_TRANSFERASES"/>
    <property type="match status" value="1"/>
</dbReference>
<dbReference type="EC" id="2.3.1.30" evidence="4 13"/>
<comment type="caution">
    <text evidence="14">The sequence shown here is derived from an EMBL/GenBank/DDBJ whole genome shotgun (WGS) entry which is preliminary data.</text>
</comment>
<keyword evidence="6" id="KW-0963">Cytoplasm</keyword>
<keyword evidence="9" id="KW-0677">Repeat</keyword>
<evidence type="ECO:0000313" key="15">
    <source>
        <dbReference type="Proteomes" id="UP000052015"/>
    </source>
</evidence>
<evidence type="ECO:0000256" key="5">
    <source>
        <dbReference type="ARBA" id="ARBA00018522"/>
    </source>
</evidence>
<dbReference type="InterPro" id="IPR011004">
    <property type="entry name" value="Trimer_LpxA-like_sf"/>
</dbReference>
<keyword evidence="10" id="KW-0198">Cysteine biosynthesis</keyword>
<evidence type="ECO:0000256" key="6">
    <source>
        <dbReference type="ARBA" id="ARBA00022490"/>
    </source>
</evidence>
<evidence type="ECO:0000256" key="3">
    <source>
        <dbReference type="ARBA" id="ARBA00007274"/>
    </source>
</evidence>
<evidence type="ECO:0000256" key="4">
    <source>
        <dbReference type="ARBA" id="ARBA00013266"/>
    </source>
</evidence>
<keyword evidence="7" id="KW-0028">Amino-acid biosynthesis</keyword>
<proteinExistence type="inferred from homology"/>
<evidence type="ECO:0000256" key="9">
    <source>
        <dbReference type="ARBA" id="ARBA00022737"/>
    </source>
</evidence>
<dbReference type="UniPathway" id="UPA00136">
    <property type="reaction ID" value="UER00199"/>
</dbReference>
<evidence type="ECO:0000256" key="7">
    <source>
        <dbReference type="ARBA" id="ARBA00022605"/>
    </source>
</evidence>
<dbReference type="Proteomes" id="UP000052015">
    <property type="component" value="Unassembled WGS sequence"/>
</dbReference>
<reference evidence="14 15" key="1">
    <citation type="submission" date="2015-09" db="EMBL/GenBank/DDBJ databases">
        <title>Draft genome sequence of a Caloramator mitchellensis, a moderate thermophile from the Great Artesian Basin of Australia.</title>
        <authorList>
            <person name="Patel B.K."/>
        </authorList>
    </citation>
    <scope>NUCLEOTIDE SEQUENCE [LARGE SCALE GENOMIC DNA]</scope>
    <source>
        <strain evidence="14 15">VF08</strain>
    </source>
</reference>
<dbReference type="STRING" id="908809.ABG79_00163"/>
<dbReference type="NCBIfam" id="NF041874">
    <property type="entry name" value="EPS_EpsC"/>
    <property type="match status" value="1"/>
</dbReference>
<dbReference type="FunFam" id="1.10.3130.10:FF:000003">
    <property type="entry name" value="Serine acetyltransferase"/>
    <property type="match status" value="1"/>
</dbReference>
<dbReference type="SUPFAM" id="SSF51161">
    <property type="entry name" value="Trimeric LpxA-like enzymes"/>
    <property type="match status" value="1"/>
</dbReference>
<dbReference type="CDD" id="cd03354">
    <property type="entry name" value="LbH_SAT"/>
    <property type="match status" value="1"/>
</dbReference>
<dbReference type="Gene3D" id="1.10.3130.10">
    <property type="entry name" value="serine acetyltransferase, domain 1"/>
    <property type="match status" value="1"/>
</dbReference>
<comment type="similarity">
    <text evidence="3 13">Belongs to the transferase hexapeptide repeat family.</text>
</comment>
<sequence>MIKMIIEEARNILQKDPAAKNLWEVILLYPGLHAVIYHRIAHWFYERKRFVLARWISQFARHKTGIEIHPGAKIGKGLFIDHGMGVVIGETAEIGNNVTIFHGVTLGGTGKEKNIKRHPTVGDNVVIGAGAKILGPIKIGNNSKIGANSVVLKDIPSYATVVGIPGKVVKIDYSSIKDKEKLNNVIYGLWI</sequence>
<dbReference type="InterPro" id="IPR001451">
    <property type="entry name" value="Hexapep"/>
</dbReference>
<keyword evidence="15" id="KW-1185">Reference proteome</keyword>
<dbReference type="GO" id="GO:0009001">
    <property type="term" value="F:serine O-acetyltransferase activity"/>
    <property type="evidence" value="ECO:0007669"/>
    <property type="project" value="UniProtKB-EC"/>
</dbReference>
<dbReference type="GO" id="GO:0006535">
    <property type="term" value="P:cysteine biosynthetic process from serine"/>
    <property type="evidence" value="ECO:0007669"/>
    <property type="project" value="InterPro"/>
</dbReference>
<dbReference type="FunFam" id="2.160.10.10:FF:000007">
    <property type="entry name" value="Serine acetyltransferase"/>
    <property type="match status" value="1"/>
</dbReference>
<dbReference type="PIRSF" id="PIRSF000441">
    <property type="entry name" value="CysE"/>
    <property type="match status" value="1"/>
</dbReference>
<name>A0A0R3K352_CALMK</name>
<comment type="catalytic activity">
    <reaction evidence="12 13">
        <text>L-serine + acetyl-CoA = O-acetyl-L-serine + CoA</text>
        <dbReference type="Rhea" id="RHEA:24560"/>
        <dbReference type="ChEBI" id="CHEBI:33384"/>
        <dbReference type="ChEBI" id="CHEBI:57287"/>
        <dbReference type="ChEBI" id="CHEBI:57288"/>
        <dbReference type="ChEBI" id="CHEBI:58340"/>
        <dbReference type="EC" id="2.3.1.30"/>
    </reaction>
</comment>
<evidence type="ECO:0000256" key="13">
    <source>
        <dbReference type="PIRNR" id="PIRNR000441"/>
    </source>
</evidence>
<evidence type="ECO:0000313" key="14">
    <source>
        <dbReference type="EMBL" id="KRQ87998.1"/>
    </source>
</evidence>
<dbReference type="InterPro" id="IPR045304">
    <property type="entry name" value="LbH_SAT"/>
</dbReference>
<comment type="pathway">
    <text evidence="2">Amino-acid biosynthesis; L-cysteine biosynthesis; L-cysteine from L-serine: step 1/2.</text>
</comment>
<organism evidence="14 15">
    <name type="scientific">Caloramator mitchellensis</name>
    <dbReference type="NCBI Taxonomy" id="908809"/>
    <lineage>
        <taxon>Bacteria</taxon>
        <taxon>Bacillati</taxon>
        <taxon>Bacillota</taxon>
        <taxon>Clostridia</taxon>
        <taxon>Eubacteriales</taxon>
        <taxon>Clostridiaceae</taxon>
        <taxon>Caloramator</taxon>
    </lineage>
</organism>
<keyword evidence="8 13" id="KW-0808">Transferase</keyword>
<evidence type="ECO:0000256" key="8">
    <source>
        <dbReference type="ARBA" id="ARBA00022679"/>
    </source>
</evidence>
<dbReference type="AlphaFoldDB" id="A0A0R3K352"/>
<dbReference type="InterPro" id="IPR005881">
    <property type="entry name" value="Ser_O-AcTrfase"/>
</dbReference>
<evidence type="ECO:0000256" key="10">
    <source>
        <dbReference type="ARBA" id="ARBA00023192"/>
    </source>
</evidence>
<dbReference type="Gene3D" id="2.160.10.10">
    <property type="entry name" value="Hexapeptide repeat proteins"/>
    <property type="match status" value="1"/>
</dbReference>
<dbReference type="PATRIC" id="fig|908809.3.peg.165"/>
<dbReference type="OrthoDB" id="9801456at2"/>
<keyword evidence="11 13" id="KW-0012">Acyltransferase</keyword>